<dbReference type="InterPro" id="IPR050410">
    <property type="entry name" value="CCR4/nocturin_mRNA_transcr"/>
</dbReference>
<dbReference type="InterPro" id="IPR036691">
    <property type="entry name" value="Endo/exonu/phosph_ase_sf"/>
</dbReference>
<dbReference type="Gene3D" id="3.60.10.10">
    <property type="entry name" value="Endonuclease/exonuclease/phosphatase"/>
    <property type="match status" value="1"/>
</dbReference>
<evidence type="ECO:0000259" key="1">
    <source>
        <dbReference type="Pfam" id="PF03372"/>
    </source>
</evidence>
<gene>
    <name evidence="2" type="ORF">RHTO0S_23e01112g</name>
</gene>
<dbReference type="AlphaFoldDB" id="A0A061BMC5"/>
<dbReference type="PANTHER" id="PTHR12121:SF36">
    <property type="entry name" value="ENDONUCLEASE_EXONUCLEASE_PHOSPHATASE DOMAIN-CONTAINING PROTEIN"/>
    <property type="match status" value="1"/>
</dbReference>
<sequence>MTQLHDIEPPTIPRILRIGTLNIRYDYHARHPIVSPLKTLLQGSDGRKWGEHLWQERRDQLVDQVLWEELDIVGFQEVLDGQFEDLRALMGAEFGSVGVGRDDGKKAGEAVPVFYRRSRLELLSVSHFWLSPTPEIPGSKGWDAVQPRMCTVARFSDRASTSAANHADLIVANTHWDDRGLKAREESARLILSRIEQEIRGGRSETDTPISEKEPLVVLLGDLNSPAEEAGYQVLTGGRYPASGKIGAAEAANGGRSFYDSRHELVTRGSKFAAAGAVSGRFGPLNTYTGFSPSDTPKVIDFILPFANSAFLSPHASSGASPSPSTWHVSRYGVVGNFFEDVGGRRVEGKEGERDAMILSDHRLVVAVFREAGR</sequence>
<feature type="domain" description="Endonuclease/exonuclease/phosphatase" evidence="1">
    <location>
        <begin position="57"/>
        <end position="308"/>
    </location>
</feature>
<organism evidence="2">
    <name type="scientific">Rhodotorula toruloides</name>
    <name type="common">Yeast</name>
    <name type="synonym">Rhodosporidium toruloides</name>
    <dbReference type="NCBI Taxonomy" id="5286"/>
    <lineage>
        <taxon>Eukaryota</taxon>
        <taxon>Fungi</taxon>
        <taxon>Dikarya</taxon>
        <taxon>Basidiomycota</taxon>
        <taxon>Pucciniomycotina</taxon>
        <taxon>Microbotryomycetes</taxon>
        <taxon>Sporidiobolales</taxon>
        <taxon>Sporidiobolaceae</taxon>
        <taxon>Rhodotorula</taxon>
    </lineage>
</organism>
<dbReference type="EMBL" id="LK052958">
    <property type="protein sequence ID" value="CDR49123.1"/>
    <property type="molecule type" value="Genomic_DNA"/>
</dbReference>
<accession>A0A061BMC5</accession>
<dbReference type="InterPro" id="IPR005135">
    <property type="entry name" value="Endo/exonuclease/phosphatase"/>
</dbReference>
<protein>
    <submittedName>
        <fullName evidence="2">RHTO0S23e01112g1_1</fullName>
    </submittedName>
</protein>
<dbReference type="PANTHER" id="PTHR12121">
    <property type="entry name" value="CARBON CATABOLITE REPRESSOR PROTEIN 4"/>
    <property type="match status" value="1"/>
</dbReference>
<dbReference type="CDD" id="cd09083">
    <property type="entry name" value="EEP-1"/>
    <property type="match status" value="1"/>
</dbReference>
<dbReference type="OrthoDB" id="276515at2759"/>
<dbReference type="GO" id="GO:0000175">
    <property type="term" value="F:3'-5'-RNA exonuclease activity"/>
    <property type="evidence" value="ECO:0007669"/>
    <property type="project" value="TreeGrafter"/>
</dbReference>
<name>A0A061BMC5_RHOTO</name>
<dbReference type="SUPFAM" id="SSF56219">
    <property type="entry name" value="DNase I-like"/>
    <property type="match status" value="1"/>
</dbReference>
<reference evidence="2" key="1">
    <citation type="journal article" date="2014" name="Genome Announc.">
        <title>Draft genome sequence of Rhodosporidium toruloides CECT1137, an oleaginous yeast of biotechnological interest.</title>
        <authorList>
            <person name="Morin N."/>
            <person name="Calcas X."/>
            <person name="Devillers H."/>
            <person name="Durrens P."/>
            <person name="Sherman D.J."/>
            <person name="Nicaud J.-M."/>
            <person name="Neuveglise C."/>
        </authorList>
    </citation>
    <scope>NUCLEOTIDE SEQUENCE</scope>
    <source>
        <strain evidence="2">CECT1137</strain>
    </source>
</reference>
<dbReference type="Pfam" id="PF03372">
    <property type="entry name" value="Exo_endo_phos"/>
    <property type="match status" value="1"/>
</dbReference>
<evidence type="ECO:0000313" key="2">
    <source>
        <dbReference type="EMBL" id="CDR49123.1"/>
    </source>
</evidence>
<proteinExistence type="predicted"/>